<dbReference type="Proteomes" id="UP000054359">
    <property type="component" value="Unassembled WGS sequence"/>
</dbReference>
<keyword evidence="1" id="KW-0472">Membrane</keyword>
<dbReference type="AlphaFoldDB" id="A0A087UIA0"/>
<sequence>MNYSPPGATAELLGFFFFLVGGCWNAKNVQYPRRDSNPEPLQYAPSVLPLHTEGMLERGRK</sequence>
<feature type="non-terminal residue" evidence="2">
    <location>
        <position position="61"/>
    </location>
</feature>
<protein>
    <submittedName>
        <fullName evidence="2">Uncharacterized protein</fullName>
    </submittedName>
</protein>
<evidence type="ECO:0000256" key="1">
    <source>
        <dbReference type="SAM" id="Phobius"/>
    </source>
</evidence>
<name>A0A087UIA0_STEMI</name>
<feature type="transmembrane region" description="Helical" evidence="1">
    <location>
        <begin position="6"/>
        <end position="26"/>
    </location>
</feature>
<keyword evidence="3" id="KW-1185">Reference proteome</keyword>
<keyword evidence="1" id="KW-1133">Transmembrane helix</keyword>
<reference evidence="2 3" key="1">
    <citation type="submission" date="2013-11" db="EMBL/GenBank/DDBJ databases">
        <title>Genome sequencing of Stegodyphus mimosarum.</title>
        <authorList>
            <person name="Bechsgaard J."/>
        </authorList>
    </citation>
    <scope>NUCLEOTIDE SEQUENCE [LARGE SCALE GENOMIC DNA]</scope>
</reference>
<keyword evidence="1" id="KW-0812">Transmembrane</keyword>
<evidence type="ECO:0000313" key="2">
    <source>
        <dbReference type="EMBL" id="KFM77089.1"/>
    </source>
</evidence>
<gene>
    <name evidence="2" type="ORF">X975_19560</name>
</gene>
<accession>A0A087UIA0</accession>
<organism evidence="2 3">
    <name type="scientific">Stegodyphus mimosarum</name>
    <name type="common">African social velvet spider</name>
    <dbReference type="NCBI Taxonomy" id="407821"/>
    <lineage>
        <taxon>Eukaryota</taxon>
        <taxon>Metazoa</taxon>
        <taxon>Ecdysozoa</taxon>
        <taxon>Arthropoda</taxon>
        <taxon>Chelicerata</taxon>
        <taxon>Arachnida</taxon>
        <taxon>Araneae</taxon>
        <taxon>Araneomorphae</taxon>
        <taxon>Entelegynae</taxon>
        <taxon>Eresoidea</taxon>
        <taxon>Eresidae</taxon>
        <taxon>Stegodyphus</taxon>
    </lineage>
</organism>
<evidence type="ECO:0000313" key="3">
    <source>
        <dbReference type="Proteomes" id="UP000054359"/>
    </source>
</evidence>
<dbReference type="EMBL" id="KK119929">
    <property type="protein sequence ID" value="KFM77089.1"/>
    <property type="molecule type" value="Genomic_DNA"/>
</dbReference>
<proteinExistence type="predicted"/>